<sequence>MALAATPPPGTTVPRSISEWARRHGREVAELVWLSGVGAVTARLVAPDSKALFAKWSPVDLLPEAERMSWLSSRHPCPRLFDFQEEEDGWLIVSGALPGASAVSPRWKTEPDRAAAAIGDGLAMLHALDPAISMFGEVDWADGQDDIDQLVIAHGDACAPNTIIVDDGSFVGHVDLGSLGVADRWADLAIASWSLEWNFGPGHEAPFWDAYGISPDPDRIAQYRALWGDDPTGAARQPV</sequence>
<accession>A0A1M6IMD1</accession>
<dbReference type="PIRSF" id="PIRSF000706">
    <property type="entry name" value="Kanamycin_kin"/>
    <property type="match status" value="1"/>
</dbReference>
<feature type="domain" description="Aminoglycoside phosphotransferase" evidence="9">
    <location>
        <begin position="149"/>
        <end position="222"/>
    </location>
</feature>
<dbReference type="Pfam" id="PF01636">
    <property type="entry name" value="APH"/>
    <property type="match status" value="2"/>
</dbReference>
<keyword evidence="6" id="KW-0046">Antibiotic resistance</keyword>
<evidence type="ECO:0000256" key="1">
    <source>
        <dbReference type="ARBA" id="ARBA00006219"/>
    </source>
</evidence>
<dbReference type="GO" id="GO:0046872">
    <property type="term" value="F:metal ion binding"/>
    <property type="evidence" value="ECO:0007669"/>
    <property type="project" value="UniProtKB-KW"/>
</dbReference>
<protein>
    <submittedName>
        <fullName evidence="10">Kanamycin kinase</fullName>
    </submittedName>
</protein>
<organism evidence="10 11">
    <name type="scientific">Tessaracoccus bendigoensis DSM 12906</name>
    <dbReference type="NCBI Taxonomy" id="1123357"/>
    <lineage>
        <taxon>Bacteria</taxon>
        <taxon>Bacillati</taxon>
        <taxon>Actinomycetota</taxon>
        <taxon>Actinomycetes</taxon>
        <taxon>Propionibacteriales</taxon>
        <taxon>Propionibacteriaceae</taxon>
        <taxon>Tessaracoccus</taxon>
    </lineage>
</organism>
<dbReference type="GO" id="GO:0046677">
    <property type="term" value="P:response to antibiotic"/>
    <property type="evidence" value="ECO:0007669"/>
    <property type="project" value="UniProtKB-KW"/>
</dbReference>
<keyword evidence="8" id="KW-0460">Magnesium</keyword>
<evidence type="ECO:0000256" key="2">
    <source>
        <dbReference type="ARBA" id="ARBA00022679"/>
    </source>
</evidence>
<dbReference type="InterPro" id="IPR024165">
    <property type="entry name" value="Kan/Strep_kinase"/>
</dbReference>
<feature type="binding site" evidence="8">
    <location>
        <position position="161"/>
    </location>
    <ligand>
        <name>Mg(2+)</name>
        <dbReference type="ChEBI" id="CHEBI:18420"/>
    </ligand>
</feature>
<dbReference type="RefSeq" id="WP_073188486.1">
    <property type="nucleotide sequence ID" value="NZ_FQZG01000042.1"/>
</dbReference>
<evidence type="ECO:0000259" key="9">
    <source>
        <dbReference type="Pfam" id="PF01636"/>
    </source>
</evidence>
<feature type="domain" description="Aminoglycoside phosphotransferase" evidence="9">
    <location>
        <begin position="56"/>
        <end position="132"/>
    </location>
</feature>
<comment type="similarity">
    <text evidence="1">Belongs to the aminoglycoside phosphotransferase family.</text>
</comment>
<dbReference type="SUPFAM" id="SSF56112">
    <property type="entry name" value="Protein kinase-like (PK-like)"/>
    <property type="match status" value="1"/>
</dbReference>
<evidence type="ECO:0000256" key="8">
    <source>
        <dbReference type="PIRSR" id="PIRSR000706-2"/>
    </source>
</evidence>
<dbReference type="InterPro" id="IPR011009">
    <property type="entry name" value="Kinase-like_dom_sf"/>
</dbReference>
<gene>
    <name evidence="10" type="ORF">SAMN02745244_02325</name>
</gene>
<evidence type="ECO:0000313" key="11">
    <source>
        <dbReference type="Proteomes" id="UP000184512"/>
    </source>
</evidence>
<dbReference type="Gene3D" id="3.90.1200.10">
    <property type="match status" value="1"/>
</dbReference>
<evidence type="ECO:0000313" key="10">
    <source>
        <dbReference type="EMBL" id="SHJ35588.1"/>
    </source>
</evidence>
<dbReference type="Proteomes" id="UP000184512">
    <property type="component" value="Unassembled WGS sequence"/>
</dbReference>
<keyword evidence="5" id="KW-0067">ATP-binding</keyword>
<proteinExistence type="inferred from homology"/>
<dbReference type="InterPro" id="IPR002575">
    <property type="entry name" value="Aminoglycoside_PTrfase"/>
</dbReference>
<dbReference type="Gene3D" id="3.30.200.20">
    <property type="entry name" value="Phosphorylase Kinase, domain 1"/>
    <property type="match status" value="1"/>
</dbReference>
<feature type="active site" description="Proton acceptor" evidence="7">
    <location>
        <position position="156"/>
    </location>
</feature>
<reference evidence="10 11" key="1">
    <citation type="submission" date="2016-11" db="EMBL/GenBank/DDBJ databases">
        <authorList>
            <person name="Jaros S."/>
            <person name="Januszkiewicz K."/>
            <person name="Wedrychowicz H."/>
        </authorList>
    </citation>
    <scope>NUCLEOTIDE SEQUENCE [LARGE SCALE GENOMIC DNA]</scope>
    <source>
        <strain evidence="10 11">DSM 12906</strain>
    </source>
</reference>
<name>A0A1M6IMD1_9ACTN</name>
<feature type="binding site" evidence="8">
    <location>
        <position position="175"/>
    </location>
    <ligand>
        <name>Mg(2+)</name>
        <dbReference type="ChEBI" id="CHEBI:18420"/>
    </ligand>
</feature>
<evidence type="ECO:0000256" key="3">
    <source>
        <dbReference type="ARBA" id="ARBA00022741"/>
    </source>
</evidence>
<evidence type="ECO:0000256" key="5">
    <source>
        <dbReference type="ARBA" id="ARBA00022840"/>
    </source>
</evidence>
<evidence type="ECO:0000256" key="7">
    <source>
        <dbReference type="PIRSR" id="PIRSR000706-1"/>
    </source>
</evidence>
<dbReference type="AlphaFoldDB" id="A0A1M6IMD1"/>
<keyword evidence="11" id="KW-1185">Reference proteome</keyword>
<dbReference type="EMBL" id="FQZG01000042">
    <property type="protein sequence ID" value="SHJ35588.1"/>
    <property type="molecule type" value="Genomic_DNA"/>
</dbReference>
<keyword evidence="2" id="KW-0808">Transferase</keyword>
<keyword evidence="4 10" id="KW-0418">Kinase</keyword>
<dbReference type="CDD" id="cd05150">
    <property type="entry name" value="APH"/>
    <property type="match status" value="1"/>
</dbReference>
<evidence type="ECO:0000256" key="4">
    <source>
        <dbReference type="ARBA" id="ARBA00022777"/>
    </source>
</evidence>
<keyword evidence="3" id="KW-0547">Nucleotide-binding</keyword>
<dbReference type="GO" id="GO:0016773">
    <property type="term" value="F:phosphotransferase activity, alcohol group as acceptor"/>
    <property type="evidence" value="ECO:0007669"/>
    <property type="project" value="InterPro"/>
</dbReference>
<dbReference type="OrthoDB" id="3806873at2"/>
<keyword evidence="8" id="KW-0479">Metal-binding</keyword>
<evidence type="ECO:0000256" key="6">
    <source>
        <dbReference type="ARBA" id="ARBA00023251"/>
    </source>
</evidence>
<dbReference type="GO" id="GO:0005524">
    <property type="term" value="F:ATP binding"/>
    <property type="evidence" value="ECO:0007669"/>
    <property type="project" value="UniProtKB-KW"/>
</dbReference>
<dbReference type="GO" id="GO:0016301">
    <property type="term" value="F:kinase activity"/>
    <property type="evidence" value="ECO:0007669"/>
    <property type="project" value="UniProtKB-KW"/>
</dbReference>
<dbReference type="STRING" id="1123357.SAMN02745244_02325"/>